<dbReference type="Proteomes" id="UP001189429">
    <property type="component" value="Unassembled WGS sequence"/>
</dbReference>
<accession>A0ABN9T7S8</accession>
<protein>
    <recommendedName>
        <fullName evidence="3">DNA-directed RNA polymerase</fullName>
    </recommendedName>
</protein>
<evidence type="ECO:0000313" key="2">
    <source>
        <dbReference type="Proteomes" id="UP001189429"/>
    </source>
</evidence>
<name>A0ABN9T7S8_9DINO</name>
<sequence length="104" mass="12135">MHKGIWPIYKITTLRIMIHWQLDRHSMARKGRAKTQEVPFEDVRNVTELIKLPNGEFDMMLALATRTVLRLQQLPVRAVQGIQGAVKESQLRFQARTAQMLKRV</sequence>
<dbReference type="EMBL" id="CAUYUJ010014432">
    <property type="protein sequence ID" value="CAK0841154.1"/>
    <property type="molecule type" value="Genomic_DNA"/>
</dbReference>
<gene>
    <name evidence="1" type="ORF">PCOR1329_LOCUS36432</name>
</gene>
<evidence type="ECO:0000313" key="1">
    <source>
        <dbReference type="EMBL" id="CAK0841154.1"/>
    </source>
</evidence>
<organism evidence="1 2">
    <name type="scientific">Prorocentrum cordatum</name>
    <dbReference type="NCBI Taxonomy" id="2364126"/>
    <lineage>
        <taxon>Eukaryota</taxon>
        <taxon>Sar</taxon>
        <taxon>Alveolata</taxon>
        <taxon>Dinophyceae</taxon>
        <taxon>Prorocentrales</taxon>
        <taxon>Prorocentraceae</taxon>
        <taxon>Prorocentrum</taxon>
    </lineage>
</organism>
<evidence type="ECO:0008006" key="3">
    <source>
        <dbReference type="Google" id="ProtNLM"/>
    </source>
</evidence>
<proteinExistence type="predicted"/>
<keyword evidence="2" id="KW-1185">Reference proteome</keyword>
<reference evidence="1" key="1">
    <citation type="submission" date="2023-10" db="EMBL/GenBank/DDBJ databases">
        <authorList>
            <person name="Chen Y."/>
            <person name="Shah S."/>
            <person name="Dougan E. K."/>
            <person name="Thang M."/>
            <person name="Chan C."/>
        </authorList>
    </citation>
    <scope>NUCLEOTIDE SEQUENCE [LARGE SCALE GENOMIC DNA]</scope>
</reference>
<comment type="caution">
    <text evidence="1">The sequence shown here is derived from an EMBL/GenBank/DDBJ whole genome shotgun (WGS) entry which is preliminary data.</text>
</comment>